<dbReference type="AlphaFoldDB" id="J0D920"/>
<keyword evidence="3" id="KW-1185">Reference proteome</keyword>
<dbReference type="EMBL" id="JH687869">
    <property type="protein sequence ID" value="EJD36184.1"/>
    <property type="molecule type" value="Genomic_DNA"/>
</dbReference>
<sequence length="295" mass="30875">MPADTGQHPAAQSTTGSRPRAIHRRGATGSQRARQPDLLRLPRYISVVIEPSAGPDELESVREELADARRWPTASSAHSATTTAHETMPLPPPPATADPPAAEAGPMSDSHGIRSGTQPPANPVQASLPENQTPTAHIAASDTIPPAGIPLVEPEPALAALLGMIQSAEQPRAFNTIGRYLDSDSENDDYDSESSKDEDSTVSDNMSVNEGQDVSGGFPPIGHTTPQQLSLRPPAGPSPNLPTHPPAARIDPVESNGQAAASLRRHISPHLPGPSASYVAPVGEPLAMIDVTLMR</sequence>
<evidence type="ECO:0000256" key="1">
    <source>
        <dbReference type="SAM" id="MobiDB-lite"/>
    </source>
</evidence>
<accession>J0D920</accession>
<feature type="compositionally biased region" description="Polar residues" evidence="1">
    <location>
        <begin position="115"/>
        <end position="129"/>
    </location>
</feature>
<feature type="region of interest" description="Disordered" evidence="1">
    <location>
        <begin position="67"/>
        <end position="129"/>
    </location>
</feature>
<feature type="compositionally biased region" description="Low complexity" evidence="1">
    <location>
        <begin position="73"/>
        <end position="85"/>
    </location>
</feature>
<reference evidence="3" key="1">
    <citation type="journal article" date="2012" name="Science">
        <title>The Paleozoic origin of enzymatic lignin decomposition reconstructed from 31 fungal genomes.</title>
        <authorList>
            <person name="Floudas D."/>
            <person name="Binder M."/>
            <person name="Riley R."/>
            <person name="Barry K."/>
            <person name="Blanchette R.A."/>
            <person name="Henrissat B."/>
            <person name="Martinez A.T."/>
            <person name="Otillar R."/>
            <person name="Spatafora J.W."/>
            <person name="Yadav J.S."/>
            <person name="Aerts A."/>
            <person name="Benoit I."/>
            <person name="Boyd A."/>
            <person name="Carlson A."/>
            <person name="Copeland A."/>
            <person name="Coutinho P.M."/>
            <person name="de Vries R.P."/>
            <person name="Ferreira P."/>
            <person name="Findley K."/>
            <person name="Foster B."/>
            <person name="Gaskell J."/>
            <person name="Glotzer D."/>
            <person name="Gorecki P."/>
            <person name="Heitman J."/>
            <person name="Hesse C."/>
            <person name="Hori C."/>
            <person name="Igarashi K."/>
            <person name="Jurgens J.A."/>
            <person name="Kallen N."/>
            <person name="Kersten P."/>
            <person name="Kohler A."/>
            <person name="Kuees U."/>
            <person name="Kumar T.K.A."/>
            <person name="Kuo A."/>
            <person name="LaButti K."/>
            <person name="Larrondo L.F."/>
            <person name="Lindquist E."/>
            <person name="Ling A."/>
            <person name="Lombard V."/>
            <person name="Lucas S."/>
            <person name="Lundell T."/>
            <person name="Martin R."/>
            <person name="McLaughlin D.J."/>
            <person name="Morgenstern I."/>
            <person name="Morin E."/>
            <person name="Murat C."/>
            <person name="Nagy L.G."/>
            <person name="Nolan M."/>
            <person name="Ohm R.A."/>
            <person name="Patyshakuliyeva A."/>
            <person name="Rokas A."/>
            <person name="Ruiz-Duenas F.J."/>
            <person name="Sabat G."/>
            <person name="Salamov A."/>
            <person name="Samejima M."/>
            <person name="Schmutz J."/>
            <person name="Slot J.C."/>
            <person name="St John F."/>
            <person name="Stenlid J."/>
            <person name="Sun H."/>
            <person name="Sun S."/>
            <person name="Syed K."/>
            <person name="Tsang A."/>
            <person name="Wiebenga A."/>
            <person name="Young D."/>
            <person name="Pisabarro A."/>
            <person name="Eastwood D.C."/>
            <person name="Martin F."/>
            <person name="Cullen D."/>
            <person name="Grigoriev I.V."/>
            <person name="Hibbett D.S."/>
        </authorList>
    </citation>
    <scope>NUCLEOTIDE SEQUENCE [LARGE SCALE GENOMIC DNA]</scope>
    <source>
        <strain evidence="3">TFB10046</strain>
    </source>
</reference>
<feature type="region of interest" description="Disordered" evidence="1">
    <location>
        <begin position="180"/>
        <end position="261"/>
    </location>
</feature>
<gene>
    <name evidence="2" type="ORF">AURDEDRAFT_130228</name>
</gene>
<feature type="region of interest" description="Disordered" evidence="1">
    <location>
        <begin position="1"/>
        <end position="42"/>
    </location>
</feature>
<name>J0D920_AURST</name>
<evidence type="ECO:0000313" key="3">
    <source>
        <dbReference type="Proteomes" id="UP000006514"/>
    </source>
</evidence>
<evidence type="ECO:0000313" key="2">
    <source>
        <dbReference type="EMBL" id="EJD36184.1"/>
    </source>
</evidence>
<organism evidence="2 3">
    <name type="scientific">Auricularia subglabra (strain TFB-10046 / SS5)</name>
    <name type="common">White-rot fungus</name>
    <name type="synonym">Auricularia delicata (strain TFB10046)</name>
    <dbReference type="NCBI Taxonomy" id="717982"/>
    <lineage>
        <taxon>Eukaryota</taxon>
        <taxon>Fungi</taxon>
        <taxon>Dikarya</taxon>
        <taxon>Basidiomycota</taxon>
        <taxon>Agaricomycotina</taxon>
        <taxon>Agaricomycetes</taxon>
        <taxon>Auriculariales</taxon>
        <taxon>Auriculariaceae</taxon>
        <taxon>Auricularia</taxon>
    </lineage>
</organism>
<dbReference type="KEGG" id="adl:AURDEDRAFT_130228"/>
<feature type="compositionally biased region" description="Pro residues" evidence="1">
    <location>
        <begin position="234"/>
        <end position="245"/>
    </location>
</feature>
<dbReference type="Proteomes" id="UP000006514">
    <property type="component" value="Unassembled WGS sequence"/>
</dbReference>
<feature type="compositionally biased region" description="Acidic residues" evidence="1">
    <location>
        <begin position="183"/>
        <end position="192"/>
    </location>
</feature>
<proteinExistence type="predicted"/>
<dbReference type="InParanoid" id="J0D920"/>
<protein>
    <submittedName>
        <fullName evidence="2">Uncharacterized protein</fullName>
    </submittedName>
</protein>